<feature type="signal peptide" evidence="7">
    <location>
        <begin position="1"/>
        <end position="20"/>
    </location>
</feature>
<dbReference type="InterPro" id="IPR046357">
    <property type="entry name" value="PPIase_dom_sf"/>
</dbReference>
<dbReference type="PROSITE" id="PS50059">
    <property type="entry name" value="FKBP_PPIASE"/>
    <property type="match status" value="1"/>
</dbReference>
<comment type="catalytic activity">
    <reaction evidence="1 5 6">
        <text>[protein]-peptidylproline (omega=180) = [protein]-peptidylproline (omega=0)</text>
        <dbReference type="Rhea" id="RHEA:16237"/>
        <dbReference type="Rhea" id="RHEA-COMP:10747"/>
        <dbReference type="Rhea" id="RHEA-COMP:10748"/>
        <dbReference type="ChEBI" id="CHEBI:83833"/>
        <dbReference type="ChEBI" id="CHEBI:83834"/>
        <dbReference type="EC" id="5.2.1.8"/>
    </reaction>
</comment>
<keyword evidence="7" id="KW-0732">Signal</keyword>
<evidence type="ECO:0000259" key="8">
    <source>
        <dbReference type="PROSITE" id="PS50059"/>
    </source>
</evidence>
<evidence type="ECO:0000256" key="2">
    <source>
        <dbReference type="ARBA" id="ARBA00006577"/>
    </source>
</evidence>
<keyword evidence="4 5" id="KW-0413">Isomerase</keyword>
<comment type="similarity">
    <text evidence="2 6">Belongs to the FKBP-type PPIase family.</text>
</comment>
<dbReference type="Pfam" id="PF00254">
    <property type="entry name" value="FKBP_C"/>
    <property type="match status" value="1"/>
</dbReference>
<sequence>MIRSSLLFAMLAAAVTLAQAQSGAPDAHAQAQAQSQAATDPAAVAAATAQPAQPAQASAPVVQPAPAAAPVAEAAPAAPALDPLIIKDTKVGSGKEASVGNKVQVNYTGWFYKPMAKNQRGRQFDSSIGREPLEFQLGAGKVIKGWDQGVAGMKVGGKRTLIIPSHLAYGKRGAGGGMIAPDSDLIFDVELLQVK</sequence>
<evidence type="ECO:0000256" key="1">
    <source>
        <dbReference type="ARBA" id="ARBA00000971"/>
    </source>
</evidence>
<feature type="chain" id="PRO_5045797085" description="Peptidyl-prolyl cis-trans isomerase" evidence="7">
    <location>
        <begin position="21"/>
        <end position="195"/>
    </location>
</feature>
<evidence type="ECO:0000256" key="6">
    <source>
        <dbReference type="RuleBase" id="RU003915"/>
    </source>
</evidence>
<reference evidence="9 10" key="2">
    <citation type="submission" date="2021-08" db="EMBL/GenBank/DDBJ databases">
        <title>Massilia sp. R798.</title>
        <authorList>
            <person name="Baek J.H."/>
            <person name="Jung H.S."/>
            <person name="Kim K.R."/>
            <person name="Jeon C.O."/>
        </authorList>
    </citation>
    <scope>NUCLEOTIDE SEQUENCE [LARGE SCALE GENOMIC DNA]</scope>
    <source>
        <strain evidence="9 10">R798</strain>
    </source>
</reference>
<dbReference type="Proteomes" id="UP000809349">
    <property type="component" value="Unassembled WGS sequence"/>
</dbReference>
<feature type="domain" description="PPIase FKBP-type" evidence="8">
    <location>
        <begin position="100"/>
        <end position="195"/>
    </location>
</feature>
<evidence type="ECO:0000313" key="10">
    <source>
        <dbReference type="Proteomes" id="UP000809349"/>
    </source>
</evidence>
<name>A0ABS7SNZ0_9BURK</name>
<evidence type="ECO:0000256" key="5">
    <source>
        <dbReference type="PROSITE-ProRule" id="PRU00277"/>
    </source>
</evidence>
<dbReference type="PANTHER" id="PTHR43811">
    <property type="entry name" value="FKBP-TYPE PEPTIDYL-PROLYL CIS-TRANS ISOMERASE FKPA"/>
    <property type="match status" value="1"/>
</dbReference>
<dbReference type="EC" id="5.2.1.8" evidence="6"/>
<evidence type="ECO:0000256" key="7">
    <source>
        <dbReference type="SAM" id="SignalP"/>
    </source>
</evidence>
<proteinExistence type="inferred from homology"/>
<organism evidence="9 10">
    <name type="scientific">Massilia soli</name>
    <dbReference type="NCBI Taxonomy" id="2792854"/>
    <lineage>
        <taxon>Bacteria</taxon>
        <taxon>Pseudomonadati</taxon>
        <taxon>Pseudomonadota</taxon>
        <taxon>Betaproteobacteria</taxon>
        <taxon>Burkholderiales</taxon>
        <taxon>Oxalobacteraceae</taxon>
        <taxon>Telluria group</taxon>
        <taxon>Massilia</taxon>
    </lineage>
</organism>
<evidence type="ECO:0000313" key="9">
    <source>
        <dbReference type="EMBL" id="MBZ2207895.1"/>
    </source>
</evidence>
<dbReference type="GO" id="GO:0003755">
    <property type="term" value="F:peptidyl-prolyl cis-trans isomerase activity"/>
    <property type="evidence" value="ECO:0007669"/>
    <property type="project" value="UniProtKB-EC"/>
</dbReference>
<reference evidence="9 10" key="1">
    <citation type="submission" date="2021-01" db="EMBL/GenBank/DDBJ databases">
        <authorList>
            <person name="Ruan W."/>
            <person name="Khan S.A."/>
            <person name="Jeon C.O."/>
        </authorList>
    </citation>
    <scope>NUCLEOTIDE SEQUENCE [LARGE SCALE GENOMIC DNA]</scope>
    <source>
        <strain evidence="9 10">R798</strain>
    </source>
</reference>
<dbReference type="SUPFAM" id="SSF54534">
    <property type="entry name" value="FKBP-like"/>
    <property type="match status" value="1"/>
</dbReference>
<protein>
    <recommendedName>
        <fullName evidence="6">Peptidyl-prolyl cis-trans isomerase</fullName>
        <ecNumber evidence="6">5.2.1.8</ecNumber>
    </recommendedName>
</protein>
<comment type="caution">
    <text evidence="9">The sequence shown here is derived from an EMBL/GenBank/DDBJ whole genome shotgun (WGS) entry which is preliminary data.</text>
</comment>
<dbReference type="Gene3D" id="3.10.50.40">
    <property type="match status" value="1"/>
</dbReference>
<evidence type="ECO:0000256" key="4">
    <source>
        <dbReference type="ARBA" id="ARBA00023235"/>
    </source>
</evidence>
<accession>A0ABS7SNZ0</accession>
<keyword evidence="10" id="KW-1185">Reference proteome</keyword>
<gene>
    <name evidence="9" type="ORF">I4X03_011545</name>
</gene>
<dbReference type="EMBL" id="JAFBIL020000004">
    <property type="protein sequence ID" value="MBZ2207895.1"/>
    <property type="molecule type" value="Genomic_DNA"/>
</dbReference>
<evidence type="ECO:0000256" key="3">
    <source>
        <dbReference type="ARBA" id="ARBA00023110"/>
    </source>
</evidence>
<dbReference type="InterPro" id="IPR001179">
    <property type="entry name" value="PPIase_FKBP_dom"/>
</dbReference>
<dbReference type="RefSeq" id="WP_223468379.1">
    <property type="nucleotide sequence ID" value="NZ_JAFBIL020000004.1"/>
</dbReference>
<dbReference type="PANTHER" id="PTHR43811:SF19">
    <property type="entry name" value="39 KDA FK506-BINDING NUCLEAR PROTEIN"/>
    <property type="match status" value="1"/>
</dbReference>
<keyword evidence="3 5" id="KW-0697">Rotamase</keyword>